<dbReference type="KEGG" id="tol:TOL_0428"/>
<reference evidence="2 3" key="1">
    <citation type="journal article" date="2013" name="Genome Announc.">
        <title>Genome Sequence of Thalassolituus oleivorans MIL-1 (DSM 14913T).</title>
        <authorList>
            <person name="Golyshin P.N."/>
            <person name="Werner J."/>
            <person name="Chernikova T.N."/>
            <person name="Tran H."/>
            <person name="Ferrer M."/>
            <person name="Yakimov M.M."/>
            <person name="Teeling H."/>
            <person name="Golyshina O.V."/>
        </authorList>
    </citation>
    <scope>NUCLEOTIDE SEQUENCE [LARGE SCALE GENOMIC DNA]</scope>
    <source>
        <strain evidence="2 3">MIL-1</strain>
    </source>
</reference>
<feature type="domain" description="TNT" evidence="1">
    <location>
        <begin position="425"/>
        <end position="521"/>
    </location>
</feature>
<keyword evidence="3" id="KW-1185">Reference proteome</keyword>
<dbReference type="GO" id="GO:0050135">
    <property type="term" value="F:NADP+ nucleosidase activity"/>
    <property type="evidence" value="ECO:0007669"/>
    <property type="project" value="InterPro"/>
</dbReference>
<evidence type="ECO:0000313" key="3">
    <source>
        <dbReference type="Proteomes" id="UP000011866"/>
    </source>
</evidence>
<name>M5DLZ7_9GAMM</name>
<dbReference type="Proteomes" id="UP000011866">
    <property type="component" value="Chromosome"/>
</dbReference>
<dbReference type="GeneID" id="79178582"/>
<sequence length="522" mass="57638">MADFELEDKHGNRYRIRQGAGPKFWHPENLGAGSSLLADNLLSAMPANGLQQAHNHFYFNVLIKIPNLPCRPQDALCTALSNSYLTIEKISTALAINDDEPDPRNELRVKIRNALMAIVAGERAEAAMYQKQMDKETTVMKGVIYTGAFMQGVGSSAWGMVVWLKEVSDVVNPFVKMQHAARALQAAWESDDFSKTYSETYVKGEKRELVEALGFDPTQITEQQIDEAMAMANLVIEDPSLRDMLYQFVKDYAEAQHAIEITNVAGTAAFELILTIIMAAVTGGVGAVAAIGSKAHLIKKFQKVGDLLSDFAKATRKLKLEGKKRKAKGNSAKFSDFDIDEVQAKKTNAHGAETGIHSPVAKTVVSFDDFKNSVDDFDNNPQLAEQSYELFKAEKWSELEELFKTHNLNGGWPPNRGAISSHTTTLKPGQKIDRYGGFIDNGTGEFKDFGTFTAKAGEPFENRALPIDTLTKPYKQYEVLKPIPEVQAGEAIPWFGQTGKGLQYELPLSVDDLISKGYLKGI</sequence>
<dbReference type="RefSeq" id="WP_015485610.1">
    <property type="nucleotide sequence ID" value="NC_020888.1"/>
</dbReference>
<evidence type="ECO:0000313" key="2">
    <source>
        <dbReference type="EMBL" id="CCU70870.1"/>
    </source>
</evidence>
<proteinExistence type="predicted"/>
<dbReference type="PANTHER" id="PTHR42059">
    <property type="entry name" value="TNT DOMAIN-CONTAINING PROTEIN"/>
    <property type="match status" value="1"/>
</dbReference>
<protein>
    <recommendedName>
        <fullName evidence="1">TNT domain-containing protein</fullName>
    </recommendedName>
</protein>
<accession>M5DLZ7</accession>
<dbReference type="PATRIC" id="fig|1298593.3.peg.411"/>
<organism evidence="2 3">
    <name type="scientific">Thalassolituus oleivorans MIL-1</name>
    <dbReference type="NCBI Taxonomy" id="1298593"/>
    <lineage>
        <taxon>Bacteria</taxon>
        <taxon>Pseudomonadati</taxon>
        <taxon>Pseudomonadota</taxon>
        <taxon>Gammaproteobacteria</taxon>
        <taxon>Oceanospirillales</taxon>
        <taxon>Oceanospirillaceae</taxon>
        <taxon>Thalassolituus</taxon>
    </lineage>
</organism>
<dbReference type="EMBL" id="HF680312">
    <property type="protein sequence ID" value="CCU70870.1"/>
    <property type="molecule type" value="Genomic_DNA"/>
</dbReference>
<dbReference type="InterPro" id="IPR025331">
    <property type="entry name" value="TNT"/>
</dbReference>
<dbReference type="InterPro" id="IPR053024">
    <property type="entry name" value="Fungal_surface_NADase"/>
</dbReference>
<dbReference type="HOGENOM" id="CLU_042043_0_0_6"/>
<dbReference type="Pfam" id="PF14021">
    <property type="entry name" value="TNT"/>
    <property type="match status" value="1"/>
</dbReference>
<dbReference type="eggNOG" id="COG3209">
    <property type="taxonomic scope" value="Bacteria"/>
</dbReference>
<dbReference type="AlphaFoldDB" id="M5DLZ7"/>
<gene>
    <name evidence="2" type="ORF">TOL_0428</name>
</gene>
<evidence type="ECO:0000259" key="1">
    <source>
        <dbReference type="Pfam" id="PF14021"/>
    </source>
</evidence>
<dbReference type="PANTHER" id="PTHR42059:SF1">
    <property type="entry name" value="TNT DOMAIN-CONTAINING PROTEIN"/>
    <property type="match status" value="1"/>
</dbReference>